<dbReference type="RefSeq" id="WP_133363733.1">
    <property type="nucleotide sequence ID" value="NZ_CP037940.1"/>
</dbReference>
<dbReference type="Gene3D" id="3.40.50.2000">
    <property type="entry name" value="Glycogen Phosphorylase B"/>
    <property type="match status" value="2"/>
</dbReference>
<dbReference type="Pfam" id="PF00534">
    <property type="entry name" value="Glycos_transf_1"/>
    <property type="match status" value="1"/>
</dbReference>
<dbReference type="InterPro" id="IPR001296">
    <property type="entry name" value="Glyco_trans_1"/>
</dbReference>
<accession>A0A4P6YV86</accession>
<keyword evidence="4" id="KW-1185">Reference proteome</keyword>
<evidence type="ECO:0000259" key="2">
    <source>
        <dbReference type="Pfam" id="PF13439"/>
    </source>
</evidence>
<dbReference type="PANTHER" id="PTHR45947">
    <property type="entry name" value="SULFOQUINOVOSYL TRANSFERASE SQD2"/>
    <property type="match status" value="1"/>
</dbReference>
<proteinExistence type="predicted"/>
<dbReference type="Proteomes" id="UP000292886">
    <property type="component" value="Chromosome"/>
</dbReference>
<dbReference type="FunFam" id="3.40.50.2000:FF:000136">
    <property type="entry name" value="Glycosyl transferase, group 1"/>
    <property type="match status" value="1"/>
</dbReference>
<dbReference type="Pfam" id="PF13439">
    <property type="entry name" value="Glyco_transf_4"/>
    <property type="match status" value="1"/>
</dbReference>
<dbReference type="SUPFAM" id="SSF53756">
    <property type="entry name" value="UDP-Glycosyltransferase/glycogen phosphorylase"/>
    <property type="match status" value="1"/>
</dbReference>
<keyword evidence="3" id="KW-0808">Transferase</keyword>
<organism evidence="3 4">
    <name type="scientific">Periweissella cryptocerci</name>
    <dbReference type="NCBI Taxonomy" id="2506420"/>
    <lineage>
        <taxon>Bacteria</taxon>
        <taxon>Bacillati</taxon>
        <taxon>Bacillota</taxon>
        <taxon>Bacilli</taxon>
        <taxon>Lactobacillales</taxon>
        <taxon>Lactobacillaceae</taxon>
        <taxon>Periweissella</taxon>
    </lineage>
</organism>
<reference evidence="4" key="1">
    <citation type="submission" date="2019-03" db="EMBL/GenBank/DDBJ databases">
        <title>Weissella sp. 26KH-42 Genome sequencing.</title>
        <authorList>
            <person name="Heo J."/>
            <person name="Kim S.-J."/>
            <person name="Kim J.-S."/>
            <person name="Hong S.-B."/>
            <person name="Kwon S.-W."/>
        </authorList>
    </citation>
    <scope>NUCLEOTIDE SEQUENCE [LARGE SCALE GENOMIC DNA]</scope>
    <source>
        <strain evidence="4">26KH-42</strain>
    </source>
</reference>
<dbReference type="PANTHER" id="PTHR45947:SF3">
    <property type="entry name" value="SULFOQUINOVOSYL TRANSFERASE SQD2"/>
    <property type="match status" value="1"/>
</dbReference>
<evidence type="ECO:0000259" key="1">
    <source>
        <dbReference type="Pfam" id="PF00534"/>
    </source>
</evidence>
<evidence type="ECO:0000313" key="4">
    <source>
        <dbReference type="Proteomes" id="UP000292886"/>
    </source>
</evidence>
<feature type="domain" description="Glycosyl transferase family 1" evidence="1">
    <location>
        <begin position="193"/>
        <end position="343"/>
    </location>
</feature>
<sequence>MNIGLFTDTYYPQVSGVATSILTLRETLEAQGHQVYIFTSTDPKVAKNVYERNIFRFPSFPFTGFPDRRLAYSGALHAVQIAKELDLDIVHTQTEFSMGMIGKFVAFTLKIPAIHTYHTMYQDYLHYVANGKLIKPGTVKTAIRNYLKNMEGVVAPSQLVLDTMLEYGVTAPVRVIPTGVNVHSEVTTEDVAQLRTQFGFETDTPVALSLGRLAFEKNIEDTINAFSKIVDTIPAAKLLIAGDGPARESLEKRVTDLHLEKSIIFTGMIDHSEVPKYYAMADVFVSSSDSESQGLTYLEALVQHTPIVVMDSPYVEWLISDPSIGISLNTVEDLGEALTTYLNKTAAVGDVTKRDIKIEEVSAEHFGNEMLDFYQTVINDYNANEEQTGDSLFGTISNPFKRWHE</sequence>
<protein>
    <submittedName>
        <fullName evidence="3">Glycosyltransferase family 4 protein</fullName>
    </submittedName>
</protein>
<dbReference type="InterPro" id="IPR028098">
    <property type="entry name" value="Glyco_trans_4-like_N"/>
</dbReference>
<name>A0A4P6YV86_9LACO</name>
<feature type="domain" description="Glycosyltransferase subfamily 4-like N-terminal" evidence="2">
    <location>
        <begin position="14"/>
        <end position="182"/>
    </location>
</feature>
<dbReference type="InterPro" id="IPR050194">
    <property type="entry name" value="Glycosyltransferase_grp1"/>
</dbReference>
<gene>
    <name evidence="3" type="ORF">EQG49_09320</name>
</gene>
<evidence type="ECO:0000313" key="3">
    <source>
        <dbReference type="EMBL" id="QBO36656.1"/>
    </source>
</evidence>
<dbReference type="EMBL" id="CP037940">
    <property type="protein sequence ID" value="QBO36656.1"/>
    <property type="molecule type" value="Genomic_DNA"/>
</dbReference>
<dbReference type="GO" id="GO:0016758">
    <property type="term" value="F:hexosyltransferase activity"/>
    <property type="evidence" value="ECO:0007669"/>
    <property type="project" value="TreeGrafter"/>
</dbReference>
<dbReference type="KEGG" id="wei:EQG49_09320"/>
<dbReference type="AlphaFoldDB" id="A0A4P6YV86"/>
<dbReference type="OrthoDB" id="9802525at2"/>